<gene>
    <name evidence="2" type="ORF">DGAL_LOCUS4283</name>
</gene>
<feature type="chain" id="PRO_5035272342" evidence="1">
    <location>
        <begin position="22"/>
        <end position="427"/>
    </location>
</feature>
<keyword evidence="3" id="KW-1185">Reference proteome</keyword>
<organism evidence="2 3">
    <name type="scientific">Daphnia galeata</name>
    <dbReference type="NCBI Taxonomy" id="27404"/>
    <lineage>
        <taxon>Eukaryota</taxon>
        <taxon>Metazoa</taxon>
        <taxon>Ecdysozoa</taxon>
        <taxon>Arthropoda</taxon>
        <taxon>Crustacea</taxon>
        <taxon>Branchiopoda</taxon>
        <taxon>Diplostraca</taxon>
        <taxon>Cladocera</taxon>
        <taxon>Anomopoda</taxon>
        <taxon>Daphniidae</taxon>
        <taxon>Daphnia</taxon>
    </lineage>
</organism>
<protein>
    <submittedName>
        <fullName evidence="2">Uncharacterized protein</fullName>
    </submittedName>
</protein>
<accession>A0A8J2RFJ3</accession>
<evidence type="ECO:0000313" key="2">
    <source>
        <dbReference type="EMBL" id="CAH0101911.1"/>
    </source>
</evidence>
<dbReference type="EMBL" id="CAKKLH010000068">
    <property type="protein sequence ID" value="CAH0101911.1"/>
    <property type="molecule type" value="Genomic_DNA"/>
</dbReference>
<proteinExistence type="predicted"/>
<dbReference type="AlphaFoldDB" id="A0A8J2RFJ3"/>
<name>A0A8J2RFJ3_9CRUS</name>
<feature type="signal peptide" evidence="1">
    <location>
        <begin position="1"/>
        <end position="21"/>
    </location>
</feature>
<evidence type="ECO:0000256" key="1">
    <source>
        <dbReference type="SAM" id="SignalP"/>
    </source>
</evidence>
<comment type="caution">
    <text evidence="2">The sequence shown here is derived from an EMBL/GenBank/DDBJ whole genome shotgun (WGS) entry which is preliminary data.</text>
</comment>
<keyword evidence="1" id="KW-0732">Signal</keyword>
<dbReference type="Proteomes" id="UP000789390">
    <property type="component" value="Unassembled WGS sequence"/>
</dbReference>
<sequence>MASSLHFLLLLVALCAIQVPAAVVREEDVARTLPQGRAATIITVVTTTATGATTTTIKTKRICAVLEGSTPTNACRRKRQFWNAPFLVAPFFIGQDNSQQQQFQSLNPTQVVQVEPSALPEYRNRPVYHQFVPQQQFASPFAIQPSFEKTSSAVSAAEYHVADPFFGAARFSAFSSLFSNIISSILTPAVTKTSTKTVYTATSTDTSYTTVAAYTLKNAVCLPSGVTTCPAVVLAFSAVQQVPAAAVERQDVPTITVLTTTTLNQATTTTILTQLNCGFIDPAIPITTCRRKRQFWIDVPILIAQDPETAAYLYQQFQPSPVYAVEPTQLVEYRNSFEKPSATPIESSLDEAVYVKGKGALLGPINTIKTSLLAIATNVINSFLTPVSTFTSVVTGYSTTVTSTIVTATSTYTLAGCIPNGIAFTAC</sequence>
<dbReference type="OrthoDB" id="6369010at2759"/>
<evidence type="ECO:0000313" key="3">
    <source>
        <dbReference type="Proteomes" id="UP000789390"/>
    </source>
</evidence>
<reference evidence="2" key="1">
    <citation type="submission" date="2021-11" db="EMBL/GenBank/DDBJ databases">
        <authorList>
            <person name="Schell T."/>
        </authorList>
    </citation>
    <scope>NUCLEOTIDE SEQUENCE</scope>
    <source>
        <strain evidence="2">M5</strain>
    </source>
</reference>